<keyword evidence="6" id="KW-1185">Reference proteome</keyword>
<comment type="caution">
    <text evidence="5">The sequence shown here is derived from an EMBL/GenBank/DDBJ whole genome shotgun (WGS) entry which is preliminary data.</text>
</comment>
<dbReference type="PANTHER" id="PTHR15746">
    <property type="entry name" value="RAB11-RELATED"/>
    <property type="match status" value="1"/>
</dbReference>
<evidence type="ECO:0000313" key="5">
    <source>
        <dbReference type="EMBL" id="GFS01442.1"/>
    </source>
</evidence>
<feature type="compositionally biased region" description="Polar residues" evidence="3">
    <location>
        <begin position="608"/>
        <end position="622"/>
    </location>
</feature>
<dbReference type="GO" id="GO:0031267">
    <property type="term" value="F:small GTPase binding"/>
    <property type="evidence" value="ECO:0007669"/>
    <property type="project" value="InterPro"/>
</dbReference>
<evidence type="ECO:0000313" key="6">
    <source>
        <dbReference type="Proteomes" id="UP000762676"/>
    </source>
</evidence>
<comment type="subcellular location">
    <subcellularLocation>
        <location evidence="1">Recycling endosome</location>
    </subcellularLocation>
</comment>
<dbReference type="PANTHER" id="PTHR15746:SF23">
    <property type="entry name" value="RAB11 INTERACTING PROTEIN, ISOFORM A"/>
    <property type="match status" value="1"/>
</dbReference>
<dbReference type="SUPFAM" id="SSF49562">
    <property type="entry name" value="C2 domain (Calcium/lipid-binding domain, CaLB)"/>
    <property type="match status" value="1"/>
</dbReference>
<dbReference type="Gene3D" id="1.20.5.2440">
    <property type="match status" value="1"/>
</dbReference>
<feature type="compositionally biased region" description="Basic residues" evidence="3">
    <location>
        <begin position="523"/>
        <end position="532"/>
    </location>
</feature>
<feature type="compositionally biased region" description="Polar residues" evidence="3">
    <location>
        <begin position="630"/>
        <end position="640"/>
    </location>
</feature>
<dbReference type="InterPro" id="IPR037789">
    <property type="entry name" value="FIP_classI"/>
</dbReference>
<dbReference type="SMART" id="SM00239">
    <property type="entry name" value="C2"/>
    <property type="match status" value="1"/>
</dbReference>
<dbReference type="GO" id="GO:0045055">
    <property type="term" value="P:regulated exocytosis"/>
    <property type="evidence" value="ECO:0007669"/>
    <property type="project" value="TreeGrafter"/>
</dbReference>
<evidence type="ECO:0000256" key="3">
    <source>
        <dbReference type="SAM" id="MobiDB-lite"/>
    </source>
</evidence>
<evidence type="ECO:0000256" key="2">
    <source>
        <dbReference type="ARBA" id="ARBA00022753"/>
    </source>
</evidence>
<dbReference type="GO" id="GO:0055037">
    <property type="term" value="C:recycling endosome"/>
    <property type="evidence" value="ECO:0007669"/>
    <property type="project" value="UniProtKB-SubCell"/>
</dbReference>
<sequence>MDAGPQNLTSDLPVMLRARNLVAKGKGGNNDVFATIQLGREKFQTSTIKNALNPEWFEECDLPIPHMHSVVEVTLYHRGLLSDDFLGYAAVPIWERKVGDTPRSSWVSLQGRPSSKSGDGKYRGELEVKLAFLCHSKADFSQGSGLKKRTSSIRNLASVFGDKFRFTRSRSLRENRRDPEGEKMDRLQPGQAGPAMADGGEATRGRHVPPAHMLPRALPPPPYRPLPSTTTSSRPPLTYSSVHFSALDIGRAPWGVRGEETDNLTRSYSMSAAYIKSMSLERGPRVFNSTDANATSVKNNNNHNSSSSIGNGTSSINTTTITNTNANGKEIDSVDNTIGALDRLALNSSLDWTDTSAPNNYSQSVYNLPGERRSCAPELLPSHITSLPLARCARSQSQDDSALSRLLRDQGTSQSQSNRANRGRTMSDIQLGSSQNGIGCNTTSRAQDGSGALPAFLHPPPPPPPPPPSSLPGQVWRDQFYATIAGGGGGGIYESIKERTEPENSVSSSSSSTSDGESVPVPKSKRSKRPQKKLQNSVPLMGKSDLYQQQQQQHHQQQIQQIYRQPYRQPNSSNLERSIFRRDPKNSQGELVIRKRSRGERDRLRQARQAQGNRRYTVQNIESGPPGAYSDSQSEASASPRQEVPESLMTVYSNMNKEELLRVVIQAKAQMIRKDQYIRDLET</sequence>
<feature type="region of interest" description="Disordered" evidence="3">
    <location>
        <begin position="296"/>
        <end position="315"/>
    </location>
</feature>
<protein>
    <submittedName>
        <fullName evidence="5">Rab11-interacting protein</fullName>
    </submittedName>
</protein>
<feature type="region of interest" description="Disordered" evidence="3">
    <location>
        <begin position="401"/>
        <end position="474"/>
    </location>
</feature>
<feature type="region of interest" description="Disordered" evidence="3">
    <location>
        <begin position="569"/>
        <end position="643"/>
    </location>
</feature>
<dbReference type="Pfam" id="PF00168">
    <property type="entry name" value="C2"/>
    <property type="match status" value="1"/>
</dbReference>
<reference evidence="5 6" key="1">
    <citation type="journal article" date="2021" name="Elife">
        <title>Chloroplast acquisition without the gene transfer in kleptoplastic sea slugs, Plakobranchus ocellatus.</title>
        <authorList>
            <person name="Maeda T."/>
            <person name="Takahashi S."/>
            <person name="Yoshida T."/>
            <person name="Shimamura S."/>
            <person name="Takaki Y."/>
            <person name="Nagai Y."/>
            <person name="Toyoda A."/>
            <person name="Suzuki Y."/>
            <person name="Arimoto A."/>
            <person name="Ishii H."/>
            <person name="Satoh N."/>
            <person name="Nishiyama T."/>
            <person name="Hasebe M."/>
            <person name="Maruyama T."/>
            <person name="Minagawa J."/>
            <person name="Obokata J."/>
            <person name="Shigenobu S."/>
        </authorList>
    </citation>
    <scope>NUCLEOTIDE SEQUENCE [LARGE SCALE GENOMIC DNA]</scope>
</reference>
<evidence type="ECO:0000259" key="4">
    <source>
        <dbReference type="PROSITE" id="PS50004"/>
    </source>
</evidence>
<dbReference type="Proteomes" id="UP000762676">
    <property type="component" value="Unassembled WGS sequence"/>
</dbReference>
<dbReference type="AlphaFoldDB" id="A0AAV4HUD0"/>
<name>A0AAV4HUD0_9GAST</name>
<organism evidence="5 6">
    <name type="scientific">Elysia marginata</name>
    <dbReference type="NCBI Taxonomy" id="1093978"/>
    <lineage>
        <taxon>Eukaryota</taxon>
        <taxon>Metazoa</taxon>
        <taxon>Spiralia</taxon>
        <taxon>Lophotrochozoa</taxon>
        <taxon>Mollusca</taxon>
        <taxon>Gastropoda</taxon>
        <taxon>Heterobranchia</taxon>
        <taxon>Euthyneura</taxon>
        <taxon>Panpulmonata</taxon>
        <taxon>Sacoglossa</taxon>
        <taxon>Placobranchoidea</taxon>
        <taxon>Plakobranchidae</taxon>
        <taxon>Elysia</taxon>
    </lineage>
</organism>
<feature type="region of interest" description="Disordered" evidence="3">
    <location>
        <begin position="487"/>
        <end position="537"/>
    </location>
</feature>
<feature type="domain" description="C2" evidence="4">
    <location>
        <begin position="1"/>
        <end position="107"/>
    </location>
</feature>
<feature type="compositionally biased region" description="Pro residues" evidence="3">
    <location>
        <begin position="457"/>
        <end position="470"/>
    </location>
</feature>
<proteinExistence type="predicted"/>
<feature type="compositionally biased region" description="Low complexity" evidence="3">
    <location>
        <begin position="226"/>
        <end position="238"/>
    </location>
</feature>
<feature type="compositionally biased region" description="Low complexity" evidence="3">
    <location>
        <begin position="505"/>
        <end position="522"/>
    </location>
</feature>
<dbReference type="Gene3D" id="2.60.40.150">
    <property type="entry name" value="C2 domain"/>
    <property type="match status" value="1"/>
</dbReference>
<feature type="compositionally biased region" description="Polar residues" evidence="3">
    <location>
        <begin position="410"/>
        <end position="420"/>
    </location>
</feature>
<gene>
    <name evidence="5" type="ORF">ElyMa_001096900</name>
</gene>
<keyword evidence="2" id="KW-0967">Endosome</keyword>
<feature type="compositionally biased region" description="Basic and acidic residues" evidence="3">
    <location>
        <begin position="171"/>
        <end position="186"/>
    </location>
</feature>
<evidence type="ECO:0000256" key="1">
    <source>
        <dbReference type="ARBA" id="ARBA00004172"/>
    </source>
</evidence>
<feature type="region of interest" description="Disordered" evidence="3">
    <location>
        <begin position="170"/>
        <end position="238"/>
    </location>
</feature>
<dbReference type="InterPro" id="IPR000008">
    <property type="entry name" value="C2_dom"/>
</dbReference>
<feature type="compositionally biased region" description="Polar residues" evidence="3">
    <location>
        <begin position="427"/>
        <end position="447"/>
    </location>
</feature>
<dbReference type="InterPro" id="IPR035892">
    <property type="entry name" value="C2_domain_sf"/>
</dbReference>
<dbReference type="PROSITE" id="PS50004">
    <property type="entry name" value="C2"/>
    <property type="match status" value="1"/>
</dbReference>
<accession>A0AAV4HUD0</accession>
<dbReference type="EMBL" id="BMAT01002205">
    <property type="protein sequence ID" value="GFS01442.1"/>
    <property type="molecule type" value="Genomic_DNA"/>
</dbReference>